<evidence type="ECO:0008006" key="4">
    <source>
        <dbReference type="Google" id="ProtNLM"/>
    </source>
</evidence>
<sequence length="297" mass="31260">MSSSSKYFIGIDLGGTKIAAGLANEKGKIIKEIVVPTEAQKGHKEVLEKIKEAIRGIGNKKLKQVKAIGIGSPGTVDYENGIVMHPPNLPGWKEVNLKKIIGDEFKITTYVDNDANCAALAEAKYGAGIGIKNFVYVTLSTGIGGGIVINGKLYRGAIGAAGEVGHISIMKDGKKCSCGKYGHLEGLAAGGAIHRHYGVTAIEVAEGAKEHKSWAFKIINEVADIIGMGFANIINILNPELIIVGGGLSNMGETLLQPIRFALKKYALPLPFESVKVVKAKLGTQAGLQGAVSLCLK</sequence>
<proteinExistence type="inferred from homology"/>
<dbReference type="PANTHER" id="PTHR18964">
    <property type="entry name" value="ROK (REPRESSOR, ORF, KINASE) FAMILY"/>
    <property type="match status" value="1"/>
</dbReference>
<comment type="similarity">
    <text evidence="1">Belongs to the ROK (NagC/XylR) family.</text>
</comment>
<dbReference type="PROSITE" id="PS01125">
    <property type="entry name" value="ROK"/>
    <property type="match status" value="1"/>
</dbReference>
<evidence type="ECO:0000313" key="3">
    <source>
        <dbReference type="Proteomes" id="UP000179242"/>
    </source>
</evidence>
<dbReference type="InterPro" id="IPR043129">
    <property type="entry name" value="ATPase_NBD"/>
</dbReference>
<dbReference type="InterPro" id="IPR000600">
    <property type="entry name" value="ROK"/>
</dbReference>
<dbReference type="Proteomes" id="UP000179242">
    <property type="component" value="Unassembled WGS sequence"/>
</dbReference>
<dbReference type="InterPro" id="IPR049874">
    <property type="entry name" value="ROK_cs"/>
</dbReference>
<dbReference type="SUPFAM" id="SSF53067">
    <property type="entry name" value="Actin-like ATPase domain"/>
    <property type="match status" value="1"/>
</dbReference>
<gene>
    <name evidence="2" type="ORF">A2438_00045</name>
</gene>
<accession>A0A1F4U364</accession>
<dbReference type="PANTHER" id="PTHR18964:SF149">
    <property type="entry name" value="BIFUNCTIONAL UDP-N-ACETYLGLUCOSAMINE 2-EPIMERASE_N-ACETYLMANNOSAMINE KINASE"/>
    <property type="match status" value="1"/>
</dbReference>
<dbReference type="Pfam" id="PF00480">
    <property type="entry name" value="ROK"/>
    <property type="match status" value="1"/>
</dbReference>
<organism evidence="2 3">
    <name type="scientific">candidate division WOR-1 bacterium RIFOXYC2_FULL_46_14</name>
    <dbReference type="NCBI Taxonomy" id="1802587"/>
    <lineage>
        <taxon>Bacteria</taxon>
        <taxon>Bacillati</taxon>
        <taxon>Saganbacteria</taxon>
    </lineage>
</organism>
<dbReference type="Gene3D" id="3.30.420.40">
    <property type="match status" value="2"/>
</dbReference>
<protein>
    <recommendedName>
        <fullName evidence="4">ROK family protein</fullName>
    </recommendedName>
</protein>
<dbReference type="EMBL" id="MEUJ01000010">
    <property type="protein sequence ID" value="OGC39319.1"/>
    <property type="molecule type" value="Genomic_DNA"/>
</dbReference>
<name>A0A1F4U364_UNCSA</name>
<reference evidence="2 3" key="1">
    <citation type="journal article" date="2016" name="Nat. Commun.">
        <title>Thousands of microbial genomes shed light on interconnected biogeochemical processes in an aquifer system.</title>
        <authorList>
            <person name="Anantharaman K."/>
            <person name="Brown C.T."/>
            <person name="Hug L.A."/>
            <person name="Sharon I."/>
            <person name="Castelle C.J."/>
            <person name="Probst A.J."/>
            <person name="Thomas B.C."/>
            <person name="Singh A."/>
            <person name="Wilkins M.J."/>
            <person name="Karaoz U."/>
            <person name="Brodie E.L."/>
            <person name="Williams K.H."/>
            <person name="Hubbard S.S."/>
            <person name="Banfield J.F."/>
        </authorList>
    </citation>
    <scope>NUCLEOTIDE SEQUENCE [LARGE SCALE GENOMIC DNA]</scope>
</reference>
<evidence type="ECO:0000313" key="2">
    <source>
        <dbReference type="EMBL" id="OGC39319.1"/>
    </source>
</evidence>
<dbReference type="AlphaFoldDB" id="A0A1F4U364"/>
<comment type="caution">
    <text evidence="2">The sequence shown here is derived from an EMBL/GenBank/DDBJ whole genome shotgun (WGS) entry which is preliminary data.</text>
</comment>
<evidence type="ECO:0000256" key="1">
    <source>
        <dbReference type="ARBA" id="ARBA00006479"/>
    </source>
</evidence>